<sequence>FASTAKKMKNDPYVMKVSNDGALLKCYQN</sequence>
<dbReference type="KEGG" id="tng:GSTEN00007539G001"/>
<name>Q4T413_TETNG</name>
<protein>
    <submittedName>
        <fullName evidence="1">(spotted green pufferfish) hypothetical protein</fullName>
    </submittedName>
</protein>
<dbReference type="EMBL" id="CAAE01009851">
    <property type="protein sequence ID" value="CAF92369.1"/>
    <property type="molecule type" value="Genomic_DNA"/>
</dbReference>
<reference evidence="1" key="1">
    <citation type="journal article" date="2004" name="Nature">
        <title>Genome duplication in the teleost fish Tetraodon nigroviridis reveals the early vertebrate proto-karyotype.</title>
        <authorList>
            <person name="Jaillon O."/>
            <person name="Aury J.-M."/>
            <person name="Brunet F."/>
            <person name="Petit J.-L."/>
            <person name="Stange-Thomann N."/>
            <person name="Mauceli E."/>
            <person name="Bouneau L."/>
            <person name="Fischer C."/>
            <person name="Ozouf-Costaz C."/>
            <person name="Bernot A."/>
            <person name="Nicaud S."/>
            <person name="Jaffe D."/>
            <person name="Fisher S."/>
            <person name="Lutfalla G."/>
            <person name="Dossat C."/>
            <person name="Segurens B."/>
            <person name="Dasilva C."/>
            <person name="Salanoubat M."/>
            <person name="Levy M."/>
            <person name="Boudet N."/>
            <person name="Castellano S."/>
            <person name="Anthouard V."/>
            <person name="Jubin C."/>
            <person name="Castelli V."/>
            <person name="Katinka M."/>
            <person name="Vacherie B."/>
            <person name="Biemont C."/>
            <person name="Skalli Z."/>
            <person name="Cattolico L."/>
            <person name="Poulain J."/>
            <person name="De Berardinis V."/>
            <person name="Cruaud C."/>
            <person name="Duprat S."/>
            <person name="Brottier P."/>
            <person name="Coutanceau J.-P."/>
            <person name="Gouzy J."/>
            <person name="Parra G."/>
            <person name="Lardier G."/>
            <person name="Chapple C."/>
            <person name="McKernan K.J."/>
            <person name="McEwan P."/>
            <person name="Bosak S."/>
            <person name="Kellis M."/>
            <person name="Volff J.-N."/>
            <person name="Guigo R."/>
            <person name="Zody M.C."/>
            <person name="Mesirov J."/>
            <person name="Lindblad-Toh K."/>
            <person name="Birren B."/>
            <person name="Nusbaum C."/>
            <person name="Kahn D."/>
            <person name="Robinson-Rechavi M."/>
            <person name="Laudet V."/>
            <person name="Schachter V."/>
            <person name="Quetier F."/>
            <person name="Saurin W."/>
            <person name="Scarpelli C."/>
            <person name="Wincker P."/>
            <person name="Lander E.S."/>
            <person name="Weissenbach J."/>
            <person name="Roest Crollius H."/>
        </authorList>
    </citation>
    <scope>NUCLEOTIDE SEQUENCE [LARGE SCALE GENOMIC DNA]</scope>
</reference>
<organism evidence="1">
    <name type="scientific">Tetraodon nigroviridis</name>
    <name type="common">Spotted green pufferfish</name>
    <name type="synonym">Chelonodon nigroviridis</name>
    <dbReference type="NCBI Taxonomy" id="99883"/>
    <lineage>
        <taxon>Eukaryota</taxon>
        <taxon>Metazoa</taxon>
        <taxon>Chordata</taxon>
        <taxon>Craniata</taxon>
        <taxon>Vertebrata</taxon>
        <taxon>Euteleostomi</taxon>
        <taxon>Actinopterygii</taxon>
        <taxon>Neopterygii</taxon>
        <taxon>Teleostei</taxon>
        <taxon>Neoteleostei</taxon>
        <taxon>Acanthomorphata</taxon>
        <taxon>Eupercaria</taxon>
        <taxon>Tetraodontiformes</taxon>
        <taxon>Tetradontoidea</taxon>
        <taxon>Tetraodontidae</taxon>
        <taxon>Tetraodon</taxon>
    </lineage>
</organism>
<dbReference type="AlphaFoldDB" id="Q4T413"/>
<evidence type="ECO:0000313" key="1">
    <source>
        <dbReference type="EMBL" id="CAF92369.1"/>
    </source>
</evidence>
<accession>Q4T413</accession>
<gene>
    <name evidence="1" type="ORF">GSTENG00007539001</name>
</gene>
<proteinExistence type="predicted"/>
<comment type="caution">
    <text evidence="1">The sequence shown here is derived from an EMBL/GenBank/DDBJ whole genome shotgun (WGS) entry which is preliminary data.</text>
</comment>
<feature type="non-terminal residue" evidence="1">
    <location>
        <position position="29"/>
    </location>
</feature>
<reference evidence="1" key="2">
    <citation type="submission" date="2004-02" db="EMBL/GenBank/DDBJ databases">
        <authorList>
            <consortium name="Genoscope"/>
            <consortium name="Whitehead Institute Centre for Genome Research"/>
        </authorList>
    </citation>
    <scope>NUCLEOTIDE SEQUENCE</scope>
</reference>
<feature type="non-terminal residue" evidence="1">
    <location>
        <position position="1"/>
    </location>
</feature>